<reference evidence="1 2" key="1">
    <citation type="submission" date="2015-01" db="EMBL/GenBank/DDBJ databases">
        <title>Evolution of Trichinella species and genotypes.</title>
        <authorList>
            <person name="Korhonen P.K."/>
            <person name="Edoardo P."/>
            <person name="Giuseppe L.R."/>
            <person name="Gasser R.B."/>
        </authorList>
    </citation>
    <scope>NUCLEOTIDE SEQUENCE [LARGE SCALE GENOMIC DNA]</scope>
    <source>
        <strain evidence="1">ISS1029</strain>
    </source>
</reference>
<comment type="caution">
    <text evidence="1">The sequence shown here is derived from an EMBL/GenBank/DDBJ whole genome shotgun (WGS) entry which is preliminary data.</text>
</comment>
<proteinExistence type="predicted"/>
<sequence>MTFPNVLFTVHLQSSQILMPLSSLITETISIVHAVCWTGSKTPCSTRRSNSSDMRTLRANGSHRVFTWIDGTDPSILSTTGGPFTVSRVLENNSFLVWFSAEVGITLCIPINRMPNGSNQFLPSRLQC</sequence>
<gene>
    <name evidence="1" type="ORF">T11_2041</name>
</gene>
<protein>
    <submittedName>
        <fullName evidence="1">Uncharacterized protein</fullName>
    </submittedName>
</protein>
<organism evidence="1 2">
    <name type="scientific">Trichinella zimbabwensis</name>
    <dbReference type="NCBI Taxonomy" id="268475"/>
    <lineage>
        <taxon>Eukaryota</taxon>
        <taxon>Metazoa</taxon>
        <taxon>Ecdysozoa</taxon>
        <taxon>Nematoda</taxon>
        <taxon>Enoplea</taxon>
        <taxon>Dorylaimia</taxon>
        <taxon>Trichinellida</taxon>
        <taxon>Trichinellidae</taxon>
        <taxon>Trichinella</taxon>
    </lineage>
</organism>
<dbReference type="EMBL" id="JYDP01000013">
    <property type="protein sequence ID" value="KRZ16121.1"/>
    <property type="molecule type" value="Genomic_DNA"/>
</dbReference>
<keyword evidence="2" id="KW-1185">Reference proteome</keyword>
<evidence type="ECO:0000313" key="2">
    <source>
        <dbReference type="Proteomes" id="UP000055024"/>
    </source>
</evidence>
<dbReference type="OrthoDB" id="10417746at2759"/>
<dbReference type="Proteomes" id="UP000055024">
    <property type="component" value="Unassembled WGS sequence"/>
</dbReference>
<evidence type="ECO:0000313" key="1">
    <source>
        <dbReference type="EMBL" id="KRZ16121.1"/>
    </source>
</evidence>
<name>A0A0V1HZT7_9BILA</name>
<dbReference type="AlphaFoldDB" id="A0A0V1HZT7"/>
<accession>A0A0V1HZT7</accession>